<organism evidence="11 12">
    <name type="scientific">Pristionchus entomophagus</name>
    <dbReference type="NCBI Taxonomy" id="358040"/>
    <lineage>
        <taxon>Eukaryota</taxon>
        <taxon>Metazoa</taxon>
        <taxon>Ecdysozoa</taxon>
        <taxon>Nematoda</taxon>
        <taxon>Chromadorea</taxon>
        <taxon>Rhabditida</taxon>
        <taxon>Rhabditina</taxon>
        <taxon>Diplogasteromorpha</taxon>
        <taxon>Diplogasteroidea</taxon>
        <taxon>Neodiplogasteridae</taxon>
        <taxon>Pristionchus</taxon>
    </lineage>
</organism>
<dbReference type="Gene3D" id="1.10.510.10">
    <property type="entry name" value="Transferase(Phosphotransferase) domain 1"/>
    <property type="match status" value="1"/>
</dbReference>
<dbReference type="GO" id="GO:0005524">
    <property type="term" value="F:ATP binding"/>
    <property type="evidence" value="ECO:0007669"/>
    <property type="project" value="UniProtKB-UniRule"/>
</dbReference>
<gene>
    <name evidence="11" type="ORF">PENTCL1PPCAC_21324</name>
</gene>
<protein>
    <recommendedName>
        <fullName evidence="9">Stress-activated protein kinase JNK</fullName>
        <ecNumber evidence="9">2.7.11.24</ecNumber>
    </recommendedName>
</protein>
<comment type="function">
    <text evidence="9">Responds to activation by environmental stress and pro-inflammatory cytokines by phosphorylating a number of transcription factors, and thus regulates transcriptional activity.</text>
</comment>
<dbReference type="Gene3D" id="3.30.200.20">
    <property type="entry name" value="Phosphorylase Kinase, domain 1"/>
    <property type="match status" value="1"/>
</dbReference>
<dbReference type="EC" id="2.7.11.24" evidence="9"/>
<comment type="similarity">
    <text evidence="9">Belongs to the protein kinase superfamily. CMGC Ser/Thr protein kinase family. MAP kinase subfamily.</text>
</comment>
<evidence type="ECO:0000313" key="11">
    <source>
        <dbReference type="EMBL" id="GMS99149.1"/>
    </source>
</evidence>
<dbReference type="GO" id="GO:0004707">
    <property type="term" value="F:MAP kinase activity"/>
    <property type="evidence" value="ECO:0007669"/>
    <property type="project" value="UniProtKB-UniRule"/>
</dbReference>
<dbReference type="FunFam" id="1.10.510.10:FF:000624">
    <property type="entry name" value="Mitogen-activated protein kinase"/>
    <property type="match status" value="1"/>
</dbReference>
<proteinExistence type="inferred from homology"/>
<dbReference type="InterPro" id="IPR008351">
    <property type="entry name" value="MAPK_JNK"/>
</dbReference>
<evidence type="ECO:0000259" key="10">
    <source>
        <dbReference type="PROSITE" id="PS50011"/>
    </source>
</evidence>
<dbReference type="GO" id="GO:0106310">
    <property type="term" value="F:protein serine kinase activity"/>
    <property type="evidence" value="ECO:0007669"/>
    <property type="project" value="UniProtKB-UniRule"/>
</dbReference>
<dbReference type="Pfam" id="PF00069">
    <property type="entry name" value="Pkinase"/>
    <property type="match status" value="1"/>
</dbReference>
<dbReference type="PRINTS" id="PR01772">
    <property type="entry name" value="JNKMAPKINASE"/>
</dbReference>
<dbReference type="Proteomes" id="UP001432027">
    <property type="component" value="Unassembled WGS sequence"/>
</dbReference>
<keyword evidence="12" id="KW-1185">Reference proteome</keyword>
<dbReference type="InterPro" id="IPR000719">
    <property type="entry name" value="Prot_kinase_dom"/>
</dbReference>
<dbReference type="SMART" id="SM00220">
    <property type="entry name" value="S_TKc"/>
    <property type="match status" value="1"/>
</dbReference>
<evidence type="ECO:0000256" key="8">
    <source>
        <dbReference type="ARBA" id="ARBA00048312"/>
    </source>
</evidence>
<keyword evidence="9" id="KW-0460">Magnesium</keyword>
<keyword evidence="2 9" id="KW-0597">Phosphoprotein</keyword>
<sequence length="265" mass="30348">YLVMELMKHNLSEIIERVKLDHKTLSYFIYQILCGVNHLHRQGIIHGDLTPSSIAVNEKCEVKVLDFGEARLSESASVDKLSLLDYTRLYSAPEVTLELPQMEKVDVWSLGCIFAELITGNVLFPGDERMRRWNKMVEIMGTPSQRFISQLDARLARTMSRIPQTPPKPLSEIIPDHDFHSKPKDEHVHWTADNARSLISKMLAIDPDERCSITDALQHSYVSNWYRDEEVNAPLTPIGFNSDMDEGNLKLSDLKSIIFDELKLL</sequence>
<dbReference type="AlphaFoldDB" id="A0AAV5TXE1"/>
<keyword evidence="4 9" id="KW-0547">Nucleotide-binding</keyword>
<evidence type="ECO:0000313" key="12">
    <source>
        <dbReference type="Proteomes" id="UP001432027"/>
    </source>
</evidence>
<keyword evidence="1 9" id="KW-0723">Serine/threonine-protein kinase</keyword>
<evidence type="ECO:0000256" key="5">
    <source>
        <dbReference type="ARBA" id="ARBA00022777"/>
    </source>
</evidence>
<comment type="cofactor">
    <cofactor evidence="9">
        <name>Mg(2+)</name>
        <dbReference type="ChEBI" id="CHEBI:18420"/>
    </cofactor>
</comment>
<comment type="subcellular location">
    <subcellularLocation>
        <location evidence="9">Cytoplasm</location>
    </subcellularLocation>
</comment>
<evidence type="ECO:0000256" key="1">
    <source>
        <dbReference type="ARBA" id="ARBA00022527"/>
    </source>
</evidence>
<dbReference type="PROSITE" id="PS50011">
    <property type="entry name" value="PROTEIN_KINASE_DOM"/>
    <property type="match status" value="1"/>
</dbReference>
<evidence type="ECO:0000256" key="3">
    <source>
        <dbReference type="ARBA" id="ARBA00022679"/>
    </source>
</evidence>
<dbReference type="PANTHER" id="PTHR24055">
    <property type="entry name" value="MITOGEN-ACTIVATED PROTEIN KINASE"/>
    <property type="match status" value="1"/>
</dbReference>
<dbReference type="GO" id="GO:0005737">
    <property type="term" value="C:cytoplasm"/>
    <property type="evidence" value="ECO:0007669"/>
    <property type="project" value="UniProtKB-SubCell"/>
</dbReference>
<dbReference type="EMBL" id="BTSX01000005">
    <property type="protein sequence ID" value="GMS99149.1"/>
    <property type="molecule type" value="Genomic_DNA"/>
</dbReference>
<dbReference type="InterPro" id="IPR011009">
    <property type="entry name" value="Kinase-like_dom_sf"/>
</dbReference>
<keyword evidence="3 9" id="KW-0808">Transferase</keyword>
<feature type="domain" description="Protein kinase" evidence="10">
    <location>
        <begin position="1"/>
        <end position="222"/>
    </location>
</feature>
<evidence type="ECO:0000256" key="9">
    <source>
        <dbReference type="RuleBase" id="RU368052"/>
    </source>
</evidence>
<reference evidence="11" key="1">
    <citation type="submission" date="2023-10" db="EMBL/GenBank/DDBJ databases">
        <title>Genome assembly of Pristionchus species.</title>
        <authorList>
            <person name="Yoshida K."/>
            <person name="Sommer R.J."/>
        </authorList>
    </citation>
    <scope>NUCLEOTIDE SEQUENCE</scope>
    <source>
        <strain evidence="11">RS0144</strain>
    </source>
</reference>
<keyword evidence="5 9" id="KW-0418">Kinase</keyword>
<evidence type="ECO:0000256" key="7">
    <source>
        <dbReference type="ARBA" id="ARBA00047592"/>
    </source>
</evidence>
<dbReference type="InterPro" id="IPR050117">
    <property type="entry name" value="MAPK"/>
</dbReference>
<keyword evidence="6 9" id="KW-0067">ATP-binding</keyword>
<comment type="catalytic activity">
    <reaction evidence="7">
        <text>L-threonyl-[protein] + ATP = O-phospho-L-threonyl-[protein] + ADP + H(+)</text>
        <dbReference type="Rhea" id="RHEA:46608"/>
        <dbReference type="Rhea" id="RHEA-COMP:11060"/>
        <dbReference type="Rhea" id="RHEA-COMP:11605"/>
        <dbReference type="ChEBI" id="CHEBI:15378"/>
        <dbReference type="ChEBI" id="CHEBI:30013"/>
        <dbReference type="ChEBI" id="CHEBI:30616"/>
        <dbReference type="ChEBI" id="CHEBI:61977"/>
        <dbReference type="ChEBI" id="CHEBI:456216"/>
        <dbReference type="EC" id="2.7.11.24"/>
    </reaction>
</comment>
<accession>A0AAV5TXE1</accession>
<comment type="caution">
    <text evidence="11">The sequence shown here is derived from an EMBL/GenBank/DDBJ whole genome shotgun (WGS) entry which is preliminary data.</text>
</comment>
<name>A0AAV5TXE1_9BILA</name>
<dbReference type="SUPFAM" id="SSF56112">
    <property type="entry name" value="Protein kinase-like (PK-like)"/>
    <property type="match status" value="1"/>
</dbReference>
<evidence type="ECO:0000256" key="6">
    <source>
        <dbReference type="ARBA" id="ARBA00022840"/>
    </source>
</evidence>
<evidence type="ECO:0000256" key="2">
    <source>
        <dbReference type="ARBA" id="ARBA00022553"/>
    </source>
</evidence>
<comment type="catalytic activity">
    <reaction evidence="8">
        <text>L-seryl-[protein] + ATP = O-phospho-L-seryl-[protein] + ADP + H(+)</text>
        <dbReference type="Rhea" id="RHEA:17989"/>
        <dbReference type="Rhea" id="RHEA-COMP:9863"/>
        <dbReference type="Rhea" id="RHEA-COMP:11604"/>
        <dbReference type="ChEBI" id="CHEBI:15378"/>
        <dbReference type="ChEBI" id="CHEBI:29999"/>
        <dbReference type="ChEBI" id="CHEBI:30616"/>
        <dbReference type="ChEBI" id="CHEBI:83421"/>
        <dbReference type="ChEBI" id="CHEBI:456216"/>
        <dbReference type="EC" id="2.7.11.24"/>
    </reaction>
</comment>
<evidence type="ECO:0000256" key="4">
    <source>
        <dbReference type="ARBA" id="ARBA00022741"/>
    </source>
</evidence>
<feature type="non-terminal residue" evidence="11">
    <location>
        <position position="1"/>
    </location>
</feature>